<evidence type="ECO:0000256" key="6">
    <source>
        <dbReference type="SAM" id="Phobius"/>
    </source>
</evidence>
<proteinExistence type="inferred from homology"/>
<dbReference type="VEuPathDB" id="VectorBase:GPPI027356"/>
<keyword evidence="3 6" id="KW-0812">Transmembrane</keyword>
<feature type="transmembrane region" description="Helical" evidence="6">
    <location>
        <begin position="146"/>
        <end position="172"/>
    </location>
</feature>
<comment type="subcellular location">
    <subcellularLocation>
        <location evidence="1">Membrane</location>
        <topology evidence="1">Multi-pass membrane protein</topology>
    </subcellularLocation>
</comment>
<reference evidence="8" key="1">
    <citation type="submission" date="2015-01" db="EMBL/GenBank/DDBJ databases">
        <authorList>
            <person name="Aksoy S."/>
            <person name="Warren W."/>
            <person name="Wilson R.K."/>
        </authorList>
    </citation>
    <scope>NUCLEOTIDE SEQUENCE [LARGE SCALE GENOMIC DNA]</scope>
    <source>
        <strain evidence="8">IAEA</strain>
    </source>
</reference>
<evidence type="ECO:0000256" key="4">
    <source>
        <dbReference type="ARBA" id="ARBA00022989"/>
    </source>
</evidence>
<sequence length="289" mass="33628">MNQKNYVIIIALLSASASIISLIAFSTNYWLKATAILSERVESRINYGLFAGTLERHQLASTLKFDLKIVCNMDLKACMFSCQQDHLKRERELKRVYNKQKLESCEQNLPSDQQKFRMNYESSTQSNSNTTDSNNRMKKSYISAPLWLVTVLFFSVAQLFSLVAMTCALINIKWHPIEPIFNVYGLYIWNTVVVVCLFGTLVFWYALYNNHLIYNVAITDTLRQELNFISDGYARLGYCFYLLLILILLHIIILILLCYRAQHNDAHDSFRSHRNLNIMDDGDGRFEFY</sequence>
<dbReference type="EMBL" id="JXJN01012891">
    <property type="status" value="NOT_ANNOTATED_CDS"/>
    <property type="molecule type" value="Genomic_DNA"/>
</dbReference>
<dbReference type="GO" id="GO:0016020">
    <property type="term" value="C:membrane"/>
    <property type="evidence" value="ECO:0007669"/>
    <property type="project" value="UniProtKB-SubCell"/>
</dbReference>
<feature type="transmembrane region" description="Helical" evidence="6">
    <location>
        <begin position="6"/>
        <end position="31"/>
    </location>
</feature>
<dbReference type="Gene3D" id="1.20.140.150">
    <property type="match status" value="1"/>
</dbReference>
<dbReference type="EnsemblMetazoa" id="GPPI027356-RA">
    <property type="protein sequence ID" value="GPPI027356-PA"/>
    <property type="gene ID" value="GPPI027356"/>
</dbReference>
<protein>
    <submittedName>
        <fullName evidence="7">Uncharacterized protein</fullName>
    </submittedName>
</protein>
<comment type="similarity">
    <text evidence="2">Belongs to the clarin family.</text>
</comment>
<evidence type="ECO:0000313" key="7">
    <source>
        <dbReference type="EnsemblMetazoa" id="GPPI027356-PA"/>
    </source>
</evidence>
<feature type="transmembrane region" description="Helical" evidence="6">
    <location>
        <begin position="184"/>
        <end position="207"/>
    </location>
</feature>
<feature type="transmembrane region" description="Helical" evidence="6">
    <location>
        <begin position="238"/>
        <end position="257"/>
    </location>
</feature>
<dbReference type="InterPro" id="IPR026748">
    <property type="entry name" value="Clarin"/>
</dbReference>
<reference evidence="7" key="2">
    <citation type="submission" date="2020-05" db="UniProtKB">
        <authorList>
            <consortium name="EnsemblMetazoa"/>
        </authorList>
    </citation>
    <scope>IDENTIFICATION</scope>
    <source>
        <strain evidence="7">IAEA</strain>
    </source>
</reference>
<organism evidence="7 8">
    <name type="scientific">Glossina palpalis gambiensis</name>
    <dbReference type="NCBI Taxonomy" id="67801"/>
    <lineage>
        <taxon>Eukaryota</taxon>
        <taxon>Metazoa</taxon>
        <taxon>Ecdysozoa</taxon>
        <taxon>Arthropoda</taxon>
        <taxon>Hexapoda</taxon>
        <taxon>Insecta</taxon>
        <taxon>Pterygota</taxon>
        <taxon>Neoptera</taxon>
        <taxon>Endopterygota</taxon>
        <taxon>Diptera</taxon>
        <taxon>Brachycera</taxon>
        <taxon>Muscomorpha</taxon>
        <taxon>Hippoboscoidea</taxon>
        <taxon>Glossinidae</taxon>
        <taxon>Glossina</taxon>
    </lineage>
</organism>
<dbReference type="GO" id="GO:0007605">
    <property type="term" value="P:sensory perception of sound"/>
    <property type="evidence" value="ECO:0007669"/>
    <property type="project" value="UniProtKB-ARBA"/>
</dbReference>
<evidence type="ECO:0000256" key="3">
    <source>
        <dbReference type="ARBA" id="ARBA00022692"/>
    </source>
</evidence>
<evidence type="ECO:0000256" key="1">
    <source>
        <dbReference type="ARBA" id="ARBA00004141"/>
    </source>
</evidence>
<evidence type="ECO:0000256" key="2">
    <source>
        <dbReference type="ARBA" id="ARBA00005787"/>
    </source>
</evidence>
<dbReference type="PANTHER" id="PTHR31548:SF6">
    <property type="entry name" value="AGAP002756-PA"/>
    <property type="match status" value="1"/>
</dbReference>
<name>A0A1B0BEF8_9MUSC</name>
<evidence type="ECO:0000313" key="8">
    <source>
        <dbReference type="Proteomes" id="UP000092460"/>
    </source>
</evidence>
<dbReference type="PANTHER" id="PTHR31548">
    <property type="entry name" value="CLARIN"/>
    <property type="match status" value="1"/>
</dbReference>
<dbReference type="STRING" id="67801.A0A1B0BEF8"/>
<accession>A0A1B0BEF8</accession>
<dbReference type="AlphaFoldDB" id="A0A1B0BEF8"/>
<dbReference type="Proteomes" id="UP000092460">
    <property type="component" value="Unassembled WGS sequence"/>
</dbReference>
<evidence type="ECO:0000256" key="5">
    <source>
        <dbReference type="ARBA" id="ARBA00023136"/>
    </source>
</evidence>
<keyword evidence="8" id="KW-1185">Reference proteome</keyword>
<keyword evidence="4 6" id="KW-1133">Transmembrane helix</keyword>
<keyword evidence="5 6" id="KW-0472">Membrane</keyword>